<dbReference type="PANTHER" id="PTHR20963">
    <property type="entry name" value="MULTIPLE INOSITOL POLYPHOSPHATE PHOSPHATASE-RELATED"/>
    <property type="match status" value="1"/>
</dbReference>
<protein>
    <recommendedName>
        <fullName evidence="4">Multiple inositol polyphosphate phosphatase 1</fullName>
    </recommendedName>
</protein>
<dbReference type="SUPFAM" id="SSF53254">
    <property type="entry name" value="Phosphoglycerate mutase-like"/>
    <property type="match status" value="1"/>
</dbReference>
<evidence type="ECO:0000313" key="3">
    <source>
        <dbReference type="Proteomes" id="UP001627284"/>
    </source>
</evidence>
<dbReference type="Gene3D" id="3.40.50.1240">
    <property type="entry name" value="Phosphoglycerate mutase-like"/>
    <property type="match status" value="1"/>
</dbReference>
<evidence type="ECO:0000256" key="1">
    <source>
        <dbReference type="ARBA" id="ARBA00022801"/>
    </source>
</evidence>
<dbReference type="InterPro" id="IPR029033">
    <property type="entry name" value="His_PPase_superfam"/>
</dbReference>
<proteinExistence type="predicted"/>
<reference evidence="2 3" key="1">
    <citation type="submission" date="2024-05" db="EMBL/GenBank/DDBJ databases">
        <title>De novo assembly of an allotetraploid wild potato.</title>
        <authorList>
            <person name="Hosaka A.J."/>
        </authorList>
    </citation>
    <scope>NUCLEOTIDE SEQUENCE [LARGE SCALE GENOMIC DNA]</scope>
    <source>
        <tissue evidence="2">Young leaves</tissue>
    </source>
</reference>
<accession>A0ABD2UAX1</accession>
<gene>
    <name evidence="2" type="ORF">AABB24_010590</name>
</gene>
<dbReference type="GO" id="GO:0016787">
    <property type="term" value="F:hydrolase activity"/>
    <property type="evidence" value="ECO:0007669"/>
    <property type="project" value="UniProtKB-KW"/>
</dbReference>
<organism evidence="2 3">
    <name type="scientific">Solanum stoloniferum</name>
    <dbReference type="NCBI Taxonomy" id="62892"/>
    <lineage>
        <taxon>Eukaryota</taxon>
        <taxon>Viridiplantae</taxon>
        <taxon>Streptophyta</taxon>
        <taxon>Embryophyta</taxon>
        <taxon>Tracheophyta</taxon>
        <taxon>Spermatophyta</taxon>
        <taxon>Magnoliopsida</taxon>
        <taxon>eudicotyledons</taxon>
        <taxon>Gunneridae</taxon>
        <taxon>Pentapetalae</taxon>
        <taxon>asterids</taxon>
        <taxon>lamiids</taxon>
        <taxon>Solanales</taxon>
        <taxon>Solanaceae</taxon>
        <taxon>Solanoideae</taxon>
        <taxon>Solaneae</taxon>
        <taxon>Solanum</taxon>
    </lineage>
</organism>
<keyword evidence="1" id="KW-0378">Hydrolase</keyword>
<dbReference type="Proteomes" id="UP001627284">
    <property type="component" value="Unassembled WGS sequence"/>
</dbReference>
<dbReference type="PANTHER" id="PTHR20963:SF54">
    <property type="entry name" value="MULTIPLE INOSITOL POLYPHOSPHATE PHOSPHATASE 1-LIKE ISOFORM X1"/>
    <property type="match status" value="1"/>
</dbReference>
<dbReference type="EMBL" id="JBJKTR010000006">
    <property type="protein sequence ID" value="KAL3365550.1"/>
    <property type="molecule type" value="Genomic_DNA"/>
</dbReference>
<dbReference type="AlphaFoldDB" id="A0ABD2UAX1"/>
<keyword evidence="3" id="KW-1185">Reference proteome</keyword>
<sequence length="402" mass="45698">MLIWKSLYVMQKSISNLWSAWLAGWRSPWKGKVTGGELIAEGEDELYHLGIRVRERFPDLFNEEYHPDVYSIKTTQVPRASASAVAFAMGLFNERGKLGPGRHRAFAVTSESRASDIILRFHDCCQSYKAFRKSQEPNVDKLKEPLLNEITRELVGQYGLNFTNQDVSSLWFLCKQEASLLNITNQACSLFSPSEVSLLEWADDLELFILKGYGDTLNYQMGVPLLEDVVQSMEQAIKAKEEGYAPGIYEKARMRFAHAETLLPFSCLIGLFLEESEFELIQREESLELPPKPPKNRNWRGSIVAPFAGNNMLILYSCQLDNSSKYFVQVLHNERPIALPGCNGSSFCPFEVFKEKIVAPHLKHDYNMLCDVIEQKQMVSASSKLSQILTWFWSPRNAGSLG</sequence>
<evidence type="ECO:0008006" key="4">
    <source>
        <dbReference type="Google" id="ProtNLM"/>
    </source>
</evidence>
<name>A0ABD2UAX1_9SOLN</name>
<comment type="caution">
    <text evidence="2">The sequence shown here is derived from an EMBL/GenBank/DDBJ whole genome shotgun (WGS) entry which is preliminary data.</text>
</comment>
<evidence type="ECO:0000313" key="2">
    <source>
        <dbReference type="EMBL" id="KAL3365550.1"/>
    </source>
</evidence>
<dbReference type="InterPro" id="IPR000560">
    <property type="entry name" value="His_Pase_clade-2"/>
</dbReference>
<dbReference type="FunFam" id="3.40.50.1240:FF:000017">
    <property type="entry name" value="Histidine acid phosphatase family protein"/>
    <property type="match status" value="1"/>
</dbReference>
<dbReference type="Pfam" id="PF00328">
    <property type="entry name" value="His_Phos_2"/>
    <property type="match status" value="1"/>
</dbReference>
<dbReference type="CDD" id="cd07061">
    <property type="entry name" value="HP_HAP_like"/>
    <property type="match status" value="1"/>
</dbReference>